<dbReference type="InterPro" id="IPR036390">
    <property type="entry name" value="WH_DNA-bd_sf"/>
</dbReference>
<dbReference type="InterPro" id="IPR039422">
    <property type="entry name" value="MarR/SlyA-like"/>
</dbReference>
<dbReference type="PANTHER" id="PTHR33164:SF99">
    <property type="entry name" value="MARR FAMILY REGULATORY PROTEIN"/>
    <property type="match status" value="1"/>
</dbReference>
<dbReference type="SUPFAM" id="SSF46785">
    <property type="entry name" value="Winged helix' DNA-binding domain"/>
    <property type="match status" value="1"/>
</dbReference>
<reference evidence="2 3" key="1">
    <citation type="submission" date="2018-06" db="EMBL/GenBank/DDBJ databases">
        <title>Comparative genomics of Brasilonema spp. strains.</title>
        <authorList>
            <person name="Alvarenga D.O."/>
            <person name="Fiore M.F."/>
            <person name="Varani A.M."/>
        </authorList>
    </citation>
    <scope>NUCLEOTIDE SEQUENCE [LARGE SCALE GENOMIC DNA]</scope>
    <source>
        <strain evidence="2 3">SPC951</strain>
    </source>
</reference>
<evidence type="ECO:0000259" key="1">
    <source>
        <dbReference type="PROSITE" id="PS50995"/>
    </source>
</evidence>
<evidence type="ECO:0000313" key="3">
    <source>
        <dbReference type="Proteomes" id="UP000718564"/>
    </source>
</evidence>
<dbReference type="EMBL" id="QMEB01000014">
    <property type="protein sequence ID" value="NMG18528.1"/>
    <property type="molecule type" value="Genomic_DNA"/>
</dbReference>
<dbReference type="Pfam" id="PF12802">
    <property type="entry name" value="MarR_2"/>
    <property type="match status" value="1"/>
</dbReference>
<dbReference type="InterPro" id="IPR000835">
    <property type="entry name" value="HTH_MarR-typ"/>
</dbReference>
<proteinExistence type="predicted"/>
<accession>A0ABX1P3C2</accession>
<protein>
    <submittedName>
        <fullName evidence="2">MarR family transcriptional regulator</fullName>
    </submittedName>
</protein>
<evidence type="ECO:0000313" key="2">
    <source>
        <dbReference type="EMBL" id="NMG18528.1"/>
    </source>
</evidence>
<dbReference type="Proteomes" id="UP000718564">
    <property type="component" value="Unassembled WGS sequence"/>
</dbReference>
<feature type="domain" description="HTH marR-type" evidence="1">
    <location>
        <begin position="39"/>
        <end position="172"/>
    </location>
</feature>
<dbReference type="SMART" id="SM00347">
    <property type="entry name" value="HTH_MARR"/>
    <property type="match status" value="1"/>
</dbReference>
<name>A0ABX1P3C2_9CYAN</name>
<dbReference type="InterPro" id="IPR036388">
    <property type="entry name" value="WH-like_DNA-bd_sf"/>
</dbReference>
<dbReference type="PANTHER" id="PTHR33164">
    <property type="entry name" value="TRANSCRIPTIONAL REGULATOR, MARR FAMILY"/>
    <property type="match status" value="1"/>
</dbReference>
<organism evidence="2 3">
    <name type="scientific">Brasilonema bromeliae SPC951</name>
    <dbReference type="NCBI Taxonomy" id="385972"/>
    <lineage>
        <taxon>Bacteria</taxon>
        <taxon>Bacillati</taxon>
        <taxon>Cyanobacteriota</taxon>
        <taxon>Cyanophyceae</taxon>
        <taxon>Nostocales</taxon>
        <taxon>Scytonemataceae</taxon>
        <taxon>Brasilonema</taxon>
        <taxon>Bromeliae group (in: Brasilonema)</taxon>
    </lineage>
</organism>
<dbReference type="PROSITE" id="PS50995">
    <property type="entry name" value="HTH_MARR_2"/>
    <property type="match status" value="1"/>
</dbReference>
<gene>
    <name evidence="2" type="ORF">DP116_03320</name>
</gene>
<comment type="caution">
    <text evidence="2">The sequence shown here is derived from an EMBL/GenBank/DDBJ whole genome shotgun (WGS) entry which is preliminary data.</text>
</comment>
<dbReference type="Gene3D" id="1.10.10.10">
    <property type="entry name" value="Winged helix-like DNA-binding domain superfamily/Winged helix DNA-binding domain"/>
    <property type="match status" value="1"/>
</dbReference>
<sequence length="178" mass="19914">MVLRTVEALLADNTIDARIAGNKNVSFYHKKKTPASNALTDLIRAVLRMNATVQKSGTRLMRGTGITNARWQMLSELFALEKRVTVSELARHMGLTRQAVQRLADDMASDGLVEFAENPGDARAMHLLLTEAGRTTYHDALEREWQWTNAIAEDFDAEQITRAVALLEAITQKMQTDD</sequence>
<keyword evidence="3" id="KW-1185">Reference proteome</keyword>
<dbReference type="RefSeq" id="WP_169153819.1">
    <property type="nucleotide sequence ID" value="NZ_CAWPJE010000331.1"/>
</dbReference>